<evidence type="ECO:0000259" key="1">
    <source>
        <dbReference type="Pfam" id="PF00535"/>
    </source>
</evidence>
<dbReference type="EMBL" id="JQBQ01000086">
    <property type="protein sequence ID" value="KRN83768.1"/>
    <property type="molecule type" value="Genomic_DNA"/>
</dbReference>
<sequence length="107" mass="12187">MADNEKISVLVPVYNEEKYLNQCIESVVNQKYQNWELILIDDGSTDTSLTIAQKWVDQDPRIKLFQEKHGGLNAARNAGIQRASGEYLFFLDSDDFLVDSCLEVSVK</sequence>
<dbReference type="PATRIC" id="fig|695563.3.peg.2007"/>
<feature type="domain" description="Glycosyltransferase 2-like" evidence="1">
    <location>
        <begin position="8"/>
        <end position="104"/>
    </location>
</feature>
<dbReference type="PANTHER" id="PTHR22916">
    <property type="entry name" value="GLYCOSYLTRANSFERASE"/>
    <property type="match status" value="1"/>
</dbReference>
<dbReference type="AlphaFoldDB" id="A0A0R2K2H7"/>
<reference evidence="2 3" key="1">
    <citation type="journal article" date="2015" name="Genome Announc.">
        <title>Expanding the biotechnology potential of lactobacilli through comparative genomics of 213 strains and associated genera.</title>
        <authorList>
            <person name="Sun Z."/>
            <person name="Harris H.M."/>
            <person name="McCann A."/>
            <person name="Guo C."/>
            <person name="Argimon S."/>
            <person name="Zhang W."/>
            <person name="Yang X."/>
            <person name="Jeffery I.B."/>
            <person name="Cooney J.C."/>
            <person name="Kagawa T.F."/>
            <person name="Liu W."/>
            <person name="Song Y."/>
            <person name="Salvetti E."/>
            <person name="Wrobel A."/>
            <person name="Rasinkangas P."/>
            <person name="Parkhill J."/>
            <person name="Rea M.C."/>
            <person name="O'Sullivan O."/>
            <person name="Ritari J."/>
            <person name="Douillard F.P."/>
            <person name="Paul Ross R."/>
            <person name="Yang R."/>
            <person name="Briner A.E."/>
            <person name="Felis G.E."/>
            <person name="de Vos W.M."/>
            <person name="Barrangou R."/>
            <person name="Klaenhammer T.R."/>
            <person name="Caufield P.W."/>
            <person name="Cui Y."/>
            <person name="Zhang H."/>
            <person name="O'Toole P.W."/>
        </authorList>
    </citation>
    <scope>NUCLEOTIDE SEQUENCE [LARGE SCALE GENOMIC DNA]</scope>
    <source>
        <strain evidence="2 3">DSM 16698</strain>
    </source>
</reference>
<name>A0A0R2K2H7_LACAM</name>
<gene>
    <name evidence="2" type="ORF">IV44_GL001928</name>
</gene>
<accession>A0A0R2K2H7</accession>
<dbReference type="CDD" id="cd00761">
    <property type="entry name" value="Glyco_tranf_GTA_type"/>
    <property type="match status" value="1"/>
</dbReference>
<dbReference type="InterPro" id="IPR029044">
    <property type="entry name" value="Nucleotide-diphossugar_trans"/>
</dbReference>
<dbReference type="SUPFAM" id="SSF53448">
    <property type="entry name" value="Nucleotide-diphospho-sugar transferases"/>
    <property type="match status" value="1"/>
</dbReference>
<organism evidence="2 3">
    <name type="scientific">Lactobacillus amylovorus subsp. animalium DSM 16698</name>
    <dbReference type="NCBI Taxonomy" id="695563"/>
    <lineage>
        <taxon>Bacteria</taxon>
        <taxon>Bacillati</taxon>
        <taxon>Bacillota</taxon>
        <taxon>Bacilli</taxon>
        <taxon>Lactobacillales</taxon>
        <taxon>Lactobacillaceae</taxon>
        <taxon>Lactobacillus</taxon>
        <taxon>Lactobacillus amylovorus subsp. animalium</taxon>
    </lineage>
</organism>
<comment type="caution">
    <text evidence="2">The sequence shown here is derived from an EMBL/GenBank/DDBJ whole genome shotgun (WGS) entry which is preliminary data.</text>
</comment>
<dbReference type="GO" id="GO:0016758">
    <property type="term" value="F:hexosyltransferase activity"/>
    <property type="evidence" value="ECO:0007669"/>
    <property type="project" value="UniProtKB-ARBA"/>
</dbReference>
<evidence type="ECO:0000313" key="3">
    <source>
        <dbReference type="Proteomes" id="UP000051529"/>
    </source>
</evidence>
<dbReference type="Proteomes" id="UP000051529">
    <property type="component" value="Unassembled WGS sequence"/>
</dbReference>
<protein>
    <recommendedName>
        <fullName evidence="1">Glycosyltransferase 2-like domain-containing protein</fullName>
    </recommendedName>
</protein>
<evidence type="ECO:0000313" key="2">
    <source>
        <dbReference type="EMBL" id="KRN83768.1"/>
    </source>
</evidence>
<dbReference type="RefSeq" id="WP_056985922.1">
    <property type="nucleotide sequence ID" value="NZ_JQBQ01000086.1"/>
</dbReference>
<dbReference type="InterPro" id="IPR001173">
    <property type="entry name" value="Glyco_trans_2-like"/>
</dbReference>
<dbReference type="PANTHER" id="PTHR22916:SF3">
    <property type="entry name" value="UDP-GLCNAC:BETAGAL BETA-1,3-N-ACETYLGLUCOSAMINYLTRANSFERASE-LIKE PROTEIN 1"/>
    <property type="match status" value="1"/>
</dbReference>
<dbReference type="Pfam" id="PF00535">
    <property type="entry name" value="Glycos_transf_2"/>
    <property type="match status" value="1"/>
</dbReference>
<proteinExistence type="predicted"/>
<dbReference type="Gene3D" id="3.90.550.10">
    <property type="entry name" value="Spore Coat Polysaccharide Biosynthesis Protein SpsA, Chain A"/>
    <property type="match status" value="1"/>
</dbReference>